<evidence type="ECO:0000313" key="4">
    <source>
        <dbReference type="Proteomes" id="UP000289340"/>
    </source>
</evidence>
<keyword evidence="2" id="KW-0812">Transmembrane</keyword>
<dbReference type="AlphaFoldDB" id="A0A445KU59"/>
<comment type="caution">
    <text evidence="3">The sequence shown here is derived from an EMBL/GenBank/DDBJ whole genome shotgun (WGS) entry which is preliminary data.</text>
</comment>
<sequence>MASLPTTFAITKSGFSNSGFCLNDVSVSKMGRLYKDLCILVSCNVAMLLFNITRLLASALWQKLWLQLDSSIICVCFFLTERLLLQKLLLASSINKVDHSLVKIKPYNFSLNLNRQGTMQTSLTRRPLTIQATYSDGGRPSSASVFVGGFLLGGLIVGTLGCVYAPQISKALAGADRKELMRKLPKFIYDEEKALEKTRKVLAEKIEQLNAAIDDVSAQLRSEEASNGVAVNSDEIEAAT</sequence>
<feature type="coiled-coil region" evidence="1">
    <location>
        <begin position="192"/>
        <end position="226"/>
    </location>
</feature>
<name>A0A445KU59_GLYSO</name>
<organism evidence="3 4">
    <name type="scientific">Glycine soja</name>
    <name type="common">Wild soybean</name>
    <dbReference type="NCBI Taxonomy" id="3848"/>
    <lineage>
        <taxon>Eukaryota</taxon>
        <taxon>Viridiplantae</taxon>
        <taxon>Streptophyta</taxon>
        <taxon>Embryophyta</taxon>
        <taxon>Tracheophyta</taxon>
        <taxon>Spermatophyta</taxon>
        <taxon>Magnoliopsida</taxon>
        <taxon>eudicotyledons</taxon>
        <taxon>Gunneridae</taxon>
        <taxon>Pentapetalae</taxon>
        <taxon>rosids</taxon>
        <taxon>fabids</taxon>
        <taxon>Fabales</taxon>
        <taxon>Fabaceae</taxon>
        <taxon>Papilionoideae</taxon>
        <taxon>50 kb inversion clade</taxon>
        <taxon>NPAAA clade</taxon>
        <taxon>indigoferoid/millettioid clade</taxon>
        <taxon>Phaseoleae</taxon>
        <taxon>Glycine</taxon>
        <taxon>Glycine subgen. Soja</taxon>
    </lineage>
</organism>
<dbReference type="GO" id="GO:0009535">
    <property type="term" value="C:chloroplast thylakoid membrane"/>
    <property type="evidence" value="ECO:0007669"/>
    <property type="project" value="TreeGrafter"/>
</dbReference>
<dbReference type="GO" id="GO:0009706">
    <property type="term" value="C:chloroplast inner membrane"/>
    <property type="evidence" value="ECO:0007669"/>
    <property type="project" value="TreeGrafter"/>
</dbReference>
<dbReference type="Proteomes" id="UP000289340">
    <property type="component" value="Chromosome 4"/>
</dbReference>
<evidence type="ECO:0000256" key="1">
    <source>
        <dbReference type="SAM" id="Coils"/>
    </source>
</evidence>
<dbReference type="EMBL" id="QZWG01000004">
    <property type="protein sequence ID" value="RZC14522.1"/>
    <property type="molecule type" value="Genomic_DNA"/>
</dbReference>
<dbReference type="PANTHER" id="PTHR34048:SF5">
    <property type="entry name" value="INNER MEMBRANE LOCALIZED PROTEIN"/>
    <property type="match status" value="1"/>
</dbReference>
<feature type="transmembrane region" description="Helical" evidence="2">
    <location>
        <begin position="33"/>
        <end position="52"/>
    </location>
</feature>
<evidence type="ECO:0000313" key="3">
    <source>
        <dbReference type="EMBL" id="RZC14522.1"/>
    </source>
</evidence>
<protein>
    <submittedName>
        <fullName evidence="3">Uncharacterized protein</fullName>
    </submittedName>
</protein>
<reference evidence="3 4" key="1">
    <citation type="submission" date="2018-09" db="EMBL/GenBank/DDBJ databases">
        <title>A high-quality reference genome of wild soybean provides a powerful tool to mine soybean genomes.</title>
        <authorList>
            <person name="Xie M."/>
            <person name="Chung C.Y.L."/>
            <person name="Li M.-W."/>
            <person name="Wong F.-L."/>
            <person name="Chan T.-F."/>
            <person name="Lam H.-M."/>
        </authorList>
    </citation>
    <scope>NUCLEOTIDE SEQUENCE [LARGE SCALE GENOMIC DNA]</scope>
    <source>
        <strain evidence="4">cv. W05</strain>
        <tissue evidence="3">Hypocotyl of etiolated seedlings</tissue>
    </source>
</reference>
<feature type="transmembrane region" description="Helical" evidence="2">
    <location>
        <begin position="143"/>
        <end position="165"/>
    </location>
</feature>
<dbReference type="InterPro" id="IPR040377">
    <property type="entry name" value="Ssl2009-like"/>
</dbReference>
<dbReference type="PANTHER" id="PTHR34048">
    <property type="entry name" value="LOW-DENSITY RECEPTOR-LIKE PROTEIN"/>
    <property type="match status" value="1"/>
</dbReference>
<accession>A0A445KU59</accession>
<gene>
    <name evidence="3" type="ORF">D0Y65_008476</name>
</gene>
<evidence type="ECO:0000256" key="2">
    <source>
        <dbReference type="SAM" id="Phobius"/>
    </source>
</evidence>
<keyword evidence="2" id="KW-1133">Transmembrane helix</keyword>
<keyword evidence="1" id="KW-0175">Coiled coil</keyword>
<keyword evidence="4" id="KW-1185">Reference proteome</keyword>
<proteinExistence type="predicted"/>
<keyword evidence="2" id="KW-0472">Membrane</keyword>